<keyword evidence="2" id="KW-1185">Reference proteome</keyword>
<proteinExistence type="predicted"/>
<organism evidence="1 2">
    <name type="scientific">Leptolyngbya cf. ectocarpi LEGE 11479</name>
    <dbReference type="NCBI Taxonomy" id="1828722"/>
    <lineage>
        <taxon>Bacteria</taxon>
        <taxon>Bacillati</taxon>
        <taxon>Cyanobacteriota</taxon>
        <taxon>Cyanophyceae</taxon>
        <taxon>Leptolyngbyales</taxon>
        <taxon>Leptolyngbyaceae</taxon>
        <taxon>Leptolyngbya group</taxon>
        <taxon>Leptolyngbya</taxon>
    </lineage>
</organism>
<comment type="caution">
    <text evidence="1">The sequence shown here is derived from an EMBL/GenBank/DDBJ whole genome shotgun (WGS) entry which is preliminary data.</text>
</comment>
<reference evidence="1" key="1">
    <citation type="submission" date="2020-10" db="EMBL/GenBank/DDBJ databases">
        <authorList>
            <person name="Castelo-Branco R."/>
            <person name="Eusebio N."/>
            <person name="Adriana R."/>
            <person name="Vieira A."/>
            <person name="Brugerolle De Fraissinette N."/>
            <person name="Rezende De Castro R."/>
            <person name="Schneider M.P."/>
            <person name="Vasconcelos V."/>
            <person name="Leao P.N."/>
        </authorList>
    </citation>
    <scope>NUCLEOTIDE SEQUENCE</scope>
    <source>
        <strain evidence="1">LEGE 11479</strain>
    </source>
</reference>
<evidence type="ECO:0000313" key="2">
    <source>
        <dbReference type="Proteomes" id="UP000615026"/>
    </source>
</evidence>
<evidence type="ECO:0000313" key="1">
    <source>
        <dbReference type="EMBL" id="MBE9068713.1"/>
    </source>
</evidence>
<dbReference type="EMBL" id="JADEXP010000194">
    <property type="protein sequence ID" value="MBE9068713.1"/>
    <property type="molecule type" value="Genomic_DNA"/>
</dbReference>
<protein>
    <submittedName>
        <fullName evidence="1">Uncharacterized protein</fullName>
    </submittedName>
</protein>
<accession>A0A928ZWF2</accession>
<gene>
    <name evidence="1" type="ORF">IQ260_18870</name>
</gene>
<dbReference type="RefSeq" id="WP_193994647.1">
    <property type="nucleotide sequence ID" value="NZ_JADEXP010000194.1"/>
</dbReference>
<name>A0A928ZWF2_LEPEC</name>
<sequence length="79" mass="9401">MTEDSPKYPSWIDDNYPVPDPSWDYCRIYEIAIALDRESTRLFSQISNEETRTPESDQRIRERLQEVAMQCNELMKELG</sequence>
<dbReference type="AlphaFoldDB" id="A0A928ZWF2"/>
<dbReference type="Proteomes" id="UP000615026">
    <property type="component" value="Unassembled WGS sequence"/>
</dbReference>